<evidence type="ECO:0000313" key="3">
    <source>
        <dbReference type="Proteomes" id="UP000807504"/>
    </source>
</evidence>
<evidence type="ECO:0000256" key="1">
    <source>
        <dbReference type="SAM" id="MobiDB-lite"/>
    </source>
</evidence>
<feature type="region of interest" description="Disordered" evidence="1">
    <location>
        <begin position="100"/>
        <end position="128"/>
    </location>
</feature>
<keyword evidence="3" id="KW-1185">Reference proteome</keyword>
<sequence>MYVADVTDPCILLLDFLKNYDITLDLKKRELHATGEEVPLFGLDTRTSLVSDFGFRRHRCSGREVVPVRLANISDGMKSYQKGEEIATCSAVTSIEQRNGRTSAVPMDDLMEQQTGRSTRREAKDNSQKFDPRIARCLLLLVQGCGANETHTTPN</sequence>
<proteinExistence type="predicted"/>
<organism evidence="2 3">
    <name type="scientific">Argiope bruennichi</name>
    <name type="common">Wasp spider</name>
    <name type="synonym">Aranea bruennichi</name>
    <dbReference type="NCBI Taxonomy" id="94029"/>
    <lineage>
        <taxon>Eukaryota</taxon>
        <taxon>Metazoa</taxon>
        <taxon>Ecdysozoa</taxon>
        <taxon>Arthropoda</taxon>
        <taxon>Chelicerata</taxon>
        <taxon>Arachnida</taxon>
        <taxon>Araneae</taxon>
        <taxon>Araneomorphae</taxon>
        <taxon>Entelegynae</taxon>
        <taxon>Araneoidea</taxon>
        <taxon>Araneidae</taxon>
        <taxon>Argiope</taxon>
    </lineage>
</organism>
<dbReference type="Proteomes" id="UP000807504">
    <property type="component" value="Unassembled WGS sequence"/>
</dbReference>
<evidence type="ECO:0000313" key="2">
    <source>
        <dbReference type="EMBL" id="KAF8788372.1"/>
    </source>
</evidence>
<protein>
    <submittedName>
        <fullName evidence="2">Uncharacterized protein</fullName>
    </submittedName>
</protein>
<accession>A0A8T0FDI0</accession>
<reference evidence="2" key="2">
    <citation type="submission" date="2020-06" db="EMBL/GenBank/DDBJ databases">
        <authorList>
            <person name="Sheffer M."/>
        </authorList>
    </citation>
    <scope>NUCLEOTIDE SEQUENCE</scope>
</reference>
<gene>
    <name evidence="2" type="ORF">HNY73_009878</name>
</gene>
<reference evidence="2" key="1">
    <citation type="journal article" date="2020" name="bioRxiv">
        <title>Chromosome-level reference genome of the European wasp spider Argiope bruennichi: a resource for studies on range expansion and evolutionary adaptation.</title>
        <authorList>
            <person name="Sheffer M.M."/>
            <person name="Hoppe A."/>
            <person name="Krehenwinkel H."/>
            <person name="Uhl G."/>
            <person name="Kuss A.W."/>
            <person name="Jensen L."/>
            <person name="Jensen C."/>
            <person name="Gillespie R.G."/>
            <person name="Hoff K.J."/>
            <person name="Prost S."/>
        </authorList>
    </citation>
    <scope>NUCLEOTIDE SEQUENCE</scope>
</reference>
<name>A0A8T0FDI0_ARGBR</name>
<dbReference type="AlphaFoldDB" id="A0A8T0FDI0"/>
<dbReference type="EMBL" id="JABXBU010000015">
    <property type="protein sequence ID" value="KAF8788372.1"/>
    <property type="molecule type" value="Genomic_DNA"/>
</dbReference>
<feature type="compositionally biased region" description="Basic and acidic residues" evidence="1">
    <location>
        <begin position="119"/>
        <end position="128"/>
    </location>
</feature>
<comment type="caution">
    <text evidence="2">The sequence shown here is derived from an EMBL/GenBank/DDBJ whole genome shotgun (WGS) entry which is preliminary data.</text>
</comment>